<dbReference type="PROSITE" id="PS00041">
    <property type="entry name" value="HTH_ARAC_FAMILY_1"/>
    <property type="match status" value="1"/>
</dbReference>
<dbReference type="Gene3D" id="1.10.10.60">
    <property type="entry name" value="Homeodomain-like"/>
    <property type="match status" value="2"/>
</dbReference>
<accession>A0ABX3HS22</accession>
<evidence type="ECO:0000256" key="2">
    <source>
        <dbReference type="ARBA" id="ARBA00023125"/>
    </source>
</evidence>
<dbReference type="Gene3D" id="3.40.50.1980">
    <property type="entry name" value="Nitrogenase molybdenum iron protein domain"/>
    <property type="match status" value="2"/>
</dbReference>
<dbReference type="PANTHER" id="PTHR43280">
    <property type="entry name" value="ARAC-FAMILY TRANSCRIPTIONAL REGULATOR"/>
    <property type="match status" value="1"/>
</dbReference>
<evidence type="ECO:0000256" key="1">
    <source>
        <dbReference type="ARBA" id="ARBA00023015"/>
    </source>
</evidence>
<evidence type="ECO:0000313" key="6">
    <source>
        <dbReference type="EMBL" id="OMD53771.1"/>
    </source>
</evidence>
<organism evidence="6 7">
    <name type="scientific">Paenibacillus borealis</name>
    <dbReference type="NCBI Taxonomy" id="160799"/>
    <lineage>
        <taxon>Bacteria</taxon>
        <taxon>Bacillati</taxon>
        <taxon>Bacillota</taxon>
        <taxon>Bacilli</taxon>
        <taxon>Bacillales</taxon>
        <taxon>Paenibacillaceae</taxon>
        <taxon>Paenibacillus</taxon>
    </lineage>
</organism>
<dbReference type="SUPFAM" id="SSF46689">
    <property type="entry name" value="Homeodomain-like"/>
    <property type="match status" value="2"/>
</dbReference>
<keyword evidence="3" id="KW-0804">Transcription</keyword>
<evidence type="ECO:0008006" key="8">
    <source>
        <dbReference type="Google" id="ProtNLM"/>
    </source>
</evidence>
<dbReference type="InterPro" id="IPR018060">
    <property type="entry name" value="HTH_AraC"/>
</dbReference>
<dbReference type="EMBL" id="MPTB01000001">
    <property type="protein sequence ID" value="OMD53771.1"/>
    <property type="molecule type" value="Genomic_DNA"/>
</dbReference>
<dbReference type="PROSITE" id="PS01124">
    <property type="entry name" value="HTH_ARAC_FAMILY_2"/>
    <property type="match status" value="1"/>
</dbReference>
<name>A0ABX3HS22_PAEBO</name>
<keyword evidence="2" id="KW-0238">DNA-binding</keyword>
<evidence type="ECO:0000259" key="4">
    <source>
        <dbReference type="PROSITE" id="PS01124"/>
    </source>
</evidence>
<dbReference type="Pfam" id="PF01497">
    <property type="entry name" value="Peripla_BP_2"/>
    <property type="match status" value="1"/>
</dbReference>
<proteinExistence type="predicted"/>
<dbReference type="PROSITE" id="PS50983">
    <property type="entry name" value="FE_B12_PBP"/>
    <property type="match status" value="1"/>
</dbReference>
<reference evidence="6 7" key="1">
    <citation type="submission" date="2016-10" db="EMBL/GenBank/DDBJ databases">
        <title>Paenibacillus species isolates.</title>
        <authorList>
            <person name="Beno S.M."/>
        </authorList>
    </citation>
    <scope>NUCLEOTIDE SEQUENCE [LARGE SCALE GENOMIC DNA]</scope>
    <source>
        <strain evidence="6 7">FSL H7-0744</strain>
    </source>
</reference>
<gene>
    <name evidence="6" type="ORF">BSK56_01080</name>
</gene>
<keyword evidence="1" id="KW-0805">Transcription regulation</keyword>
<dbReference type="RefSeq" id="WP_076108963.1">
    <property type="nucleotide sequence ID" value="NZ_MPTB01000001.1"/>
</dbReference>
<evidence type="ECO:0000259" key="5">
    <source>
        <dbReference type="PROSITE" id="PS50983"/>
    </source>
</evidence>
<dbReference type="InterPro" id="IPR002491">
    <property type="entry name" value="ABC_transptr_periplasmic_BD"/>
</dbReference>
<dbReference type="Pfam" id="PF12833">
    <property type="entry name" value="HTH_18"/>
    <property type="match status" value="1"/>
</dbReference>
<comment type="caution">
    <text evidence="6">The sequence shown here is derived from an EMBL/GenBank/DDBJ whole genome shotgun (WGS) entry which is preliminary data.</text>
</comment>
<feature type="domain" description="Fe/B12 periplasmic-binding" evidence="5">
    <location>
        <begin position="267"/>
        <end position="531"/>
    </location>
</feature>
<evidence type="ECO:0000256" key="3">
    <source>
        <dbReference type="ARBA" id="ARBA00023163"/>
    </source>
</evidence>
<dbReference type="InterPro" id="IPR009057">
    <property type="entry name" value="Homeodomain-like_sf"/>
</dbReference>
<protein>
    <recommendedName>
        <fullName evidence="8">Fe3+-hydroxamate ABC transporter substrate-binding protein</fullName>
    </recommendedName>
</protein>
<dbReference type="Proteomes" id="UP000187412">
    <property type="component" value="Unassembled WGS sequence"/>
</dbReference>
<evidence type="ECO:0000313" key="7">
    <source>
        <dbReference type="Proteomes" id="UP000187412"/>
    </source>
</evidence>
<sequence length="540" mass="60471">MPLRQPGDSRPHPHHFYFPVRVENLAGLAASIAPGPGSSGHLSVIVTGGSGTIDIQDERLSLSGGSMLCCSTQPGVSLSPQHQLQGVWIEYSTFPLLSNQTNPLNDRHPLGNCSTKVCTLAARLLRVWEGSEIQSPFTVQQLFTELLTELHDEIRENSQSPAHWLDRVLEYIEAHYSEDITRSQMAERAGVSPEHFSRVFRKATGQTFNEYVTLQRIRRAQKRMLTGAPNLSQLALEVGYVEGTYLSRKFKQVVGISPAAYHRKNKRIVALNFNHTASLRALEITPQLGVYSGWMERHETVPSALKLQLEGSSAAMLYNRVAAVRPDVIISYDLPGESKQLLPVAPVIELPYMQMDWREQFRMIAGIAGRQPQAEAWLRHYDQLCYEANLQLDRLLGARGTAVIWEFGTSSAYCFSSSYGHGCQILYGDLGFQPPGVLMEHGLMNRGYLEIPAEQIADYPADHIFFTSSASTAEGQRRFETLLRSARWQELDAARSGHVYLLDQPDMFYGFDPLSSLAQLKTLMRTIRSQISIGQDHIKP</sequence>
<dbReference type="PANTHER" id="PTHR43280:SF28">
    <property type="entry name" value="HTH-TYPE TRANSCRIPTIONAL ACTIVATOR RHAS"/>
    <property type="match status" value="1"/>
</dbReference>
<keyword evidence="7" id="KW-1185">Reference proteome</keyword>
<dbReference type="InterPro" id="IPR018062">
    <property type="entry name" value="HTH_AraC-typ_CS"/>
</dbReference>
<dbReference type="SMART" id="SM00342">
    <property type="entry name" value="HTH_ARAC"/>
    <property type="match status" value="1"/>
</dbReference>
<feature type="domain" description="HTH araC/xylS-type" evidence="4">
    <location>
        <begin position="166"/>
        <end position="264"/>
    </location>
</feature>
<dbReference type="SUPFAM" id="SSF53807">
    <property type="entry name" value="Helical backbone' metal receptor"/>
    <property type="match status" value="1"/>
</dbReference>